<dbReference type="EMBL" id="NBYO01000001">
    <property type="protein sequence ID" value="OXT01633.1"/>
    <property type="molecule type" value="Genomic_DNA"/>
</dbReference>
<evidence type="ECO:0000256" key="2">
    <source>
        <dbReference type="SAM" id="Phobius"/>
    </source>
</evidence>
<feature type="compositionally biased region" description="Basic residues" evidence="1">
    <location>
        <begin position="403"/>
        <end position="412"/>
    </location>
</feature>
<proteinExistence type="predicted"/>
<organism evidence="3 4">
    <name type="scientific">Notoacmeibacter marinus</name>
    <dbReference type="NCBI Taxonomy" id="1876515"/>
    <lineage>
        <taxon>Bacteria</taxon>
        <taxon>Pseudomonadati</taxon>
        <taxon>Pseudomonadota</taxon>
        <taxon>Alphaproteobacteria</taxon>
        <taxon>Hyphomicrobiales</taxon>
        <taxon>Notoacmeibacteraceae</taxon>
        <taxon>Notoacmeibacter</taxon>
    </lineage>
</organism>
<reference evidence="4" key="1">
    <citation type="journal article" date="2017" name="Int. J. Syst. Evol. Microbiol.">
        <title>Notoacmeibacter marinus gen. nov., sp. nov., isolated from the gut of a limpet and proposal of Notoacmeibacteraceae fam. nov. in the order Rhizobiales of the class Alphaproteobacteria.</title>
        <authorList>
            <person name="Huang Z."/>
            <person name="Guo F."/>
            <person name="Lai Q."/>
        </authorList>
    </citation>
    <scope>NUCLEOTIDE SEQUENCE [LARGE SCALE GENOMIC DNA]</scope>
    <source>
        <strain evidence="4">XMTR2A4</strain>
    </source>
</reference>
<keyword evidence="2" id="KW-1133">Transmembrane helix</keyword>
<sequence length="425" mass="44698">MHNQEQIQALEYRTRRKGVGLEAALLIISGVATAMIATIAMAALLPGTGVWAWLKIGLIGVMAGVVSYAVNRFAIDRGAPLAATGYVSAGLASVGTILFVGAGLFASTFAGLTLASVDELRLQQYGRELTRYVGSVNEGTSQATRTLPVIRAVASDLRGKVDCEIRSACLSGREGGRGPVTKALEIVAARADQIAATLGQGDQERRAIIERLNDLLGEYQGVLGDSNRSLDARRAELIGIDAKIDQALSDLAEAMPTTLLQAYVGELQAGISIVDRPNATNAANRVLAGHGRTLAAVLETLEISETVRPSFPPEAGVSSTFAYLGHFLPIAAITAVVELILPLALWVYAFIGIAWEKELRVKQAAQRNLAKPEAARAEAAQPEEAAKDNANVTRLETTGKNGGGRRSRRSGRHGGAAASAKKEGA</sequence>
<dbReference type="AlphaFoldDB" id="A0A231V093"/>
<feature type="transmembrane region" description="Helical" evidence="2">
    <location>
        <begin position="50"/>
        <end position="71"/>
    </location>
</feature>
<evidence type="ECO:0008006" key="5">
    <source>
        <dbReference type="Google" id="ProtNLM"/>
    </source>
</evidence>
<keyword evidence="2" id="KW-0812">Transmembrane</keyword>
<name>A0A231V093_9HYPH</name>
<feature type="transmembrane region" description="Helical" evidence="2">
    <location>
        <begin position="21"/>
        <end position="44"/>
    </location>
</feature>
<keyword evidence="4" id="KW-1185">Reference proteome</keyword>
<protein>
    <recommendedName>
        <fullName evidence="5">DUF4407 domain-containing protein</fullName>
    </recommendedName>
</protein>
<evidence type="ECO:0000313" key="4">
    <source>
        <dbReference type="Proteomes" id="UP000215405"/>
    </source>
</evidence>
<dbReference type="Proteomes" id="UP000215405">
    <property type="component" value="Unassembled WGS sequence"/>
</dbReference>
<feature type="transmembrane region" description="Helical" evidence="2">
    <location>
        <begin position="83"/>
        <end position="106"/>
    </location>
</feature>
<evidence type="ECO:0000313" key="3">
    <source>
        <dbReference type="EMBL" id="OXT01633.1"/>
    </source>
</evidence>
<comment type="caution">
    <text evidence="3">The sequence shown here is derived from an EMBL/GenBank/DDBJ whole genome shotgun (WGS) entry which is preliminary data.</text>
</comment>
<feature type="transmembrane region" description="Helical" evidence="2">
    <location>
        <begin position="327"/>
        <end position="355"/>
    </location>
</feature>
<feature type="region of interest" description="Disordered" evidence="1">
    <location>
        <begin position="373"/>
        <end position="425"/>
    </location>
</feature>
<gene>
    <name evidence="3" type="ORF">B7H23_01285</name>
</gene>
<feature type="compositionally biased region" description="Polar residues" evidence="1">
    <location>
        <begin position="390"/>
        <end position="399"/>
    </location>
</feature>
<keyword evidence="2" id="KW-0472">Membrane</keyword>
<evidence type="ECO:0000256" key="1">
    <source>
        <dbReference type="SAM" id="MobiDB-lite"/>
    </source>
</evidence>
<accession>A0A231V093</accession>